<evidence type="ECO:0000256" key="6">
    <source>
        <dbReference type="ARBA" id="ARBA00023027"/>
    </source>
</evidence>
<evidence type="ECO:0000256" key="3">
    <source>
        <dbReference type="ARBA" id="ARBA00022723"/>
    </source>
</evidence>
<evidence type="ECO:0000256" key="1">
    <source>
        <dbReference type="ARBA" id="ARBA00001947"/>
    </source>
</evidence>
<dbReference type="InterPro" id="IPR011032">
    <property type="entry name" value="GroES-like_sf"/>
</dbReference>
<keyword evidence="5" id="KW-0560">Oxidoreductase</keyword>
<evidence type="ECO:0000256" key="5">
    <source>
        <dbReference type="ARBA" id="ARBA00023002"/>
    </source>
</evidence>
<dbReference type="InterPro" id="IPR013149">
    <property type="entry name" value="ADH-like_C"/>
</dbReference>
<dbReference type="InterPro" id="IPR020843">
    <property type="entry name" value="ER"/>
</dbReference>
<name>A0AA40CPY6_9PEZI</name>
<dbReference type="PANTHER" id="PTHR42940">
    <property type="entry name" value="ALCOHOL DEHYDROGENASE 1-RELATED"/>
    <property type="match status" value="1"/>
</dbReference>
<dbReference type="SUPFAM" id="SSF51735">
    <property type="entry name" value="NAD(P)-binding Rossmann-fold domains"/>
    <property type="match status" value="1"/>
</dbReference>
<keyword evidence="9" id="KW-1185">Reference proteome</keyword>
<dbReference type="Pfam" id="PF00107">
    <property type="entry name" value="ADH_zinc_N"/>
    <property type="match status" value="1"/>
</dbReference>
<feature type="domain" description="Enoyl reductase (ER)" evidence="7">
    <location>
        <begin position="16"/>
        <end position="371"/>
    </location>
</feature>
<dbReference type="GO" id="GO:0005737">
    <property type="term" value="C:cytoplasm"/>
    <property type="evidence" value="ECO:0007669"/>
    <property type="project" value="TreeGrafter"/>
</dbReference>
<keyword evidence="4" id="KW-0862">Zinc</keyword>
<dbReference type="InterPro" id="IPR036291">
    <property type="entry name" value="NAD(P)-bd_dom_sf"/>
</dbReference>
<dbReference type="Pfam" id="PF08240">
    <property type="entry name" value="ADH_N"/>
    <property type="match status" value="1"/>
</dbReference>
<comment type="similarity">
    <text evidence="2">Belongs to the zinc-containing alcohol dehydrogenase family.</text>
</comment>
<dbReference type="Gene3D" id="3.90.180.10">
    <property type="entry name" value="Medium-chain alcohol dehydrogenases, catalytic domain"/>
    <property type="match status" value="1"/>
</dbReference>
<gene>
    <name evidence="8" type="ORF">B0T16DRAFT_511269</name>
</gene>
<accession>A0AA40CPY6</accession>
<evidence type="ECO:0000313" key="8">
    <source>
        <dbReference type="EMBL" id="KAK0646790.1"/>
    </source>
</evidence>
<sequence>MAGQTPPPTMKAQTLTAFNTPYTPATLPTPLPTAPYDLLIRVSAASYCHTDAVLAAGQMPPFPTSFPHIGCHEFAGTILSLPANSTSPYPVGTRLGVPGRSFHPCGTCSDCASGPTAGNPDADPPGYSVYCPSATNHGISGPGGFQEYAVVDWRQVAVIPEGMSDAEAATMMCAGLTIYAAIKRCGLERGERLGIMGAGGGLGHIGVQFAERVFGLRVVGVDVKDGPLGLAREVSGGEVRVVDGRVEGAEEVVASLGEEDGRVGGERGVDAVIILPESQRAFEYGMGLLRNHGKCVVVSFPKEGFKFQAGDVVFRDIQIVGSLVGSNKVLREMLEKAAEHGVKPRIKTYPLSGLNRLVEDYHKMEGGKLVVDMSLPDE</sequence>
<organism evidence="8 9">
    <name type="scientific">Cercophora newfieldiana</name>
    <dbReference type="NCBI Taxonomy" id="92897"/>
    <lineage>
        <taxon>Eukaryota</taxon>
        <taxon>Fungi</taxon>
        <taxon>Dikarya</taxon>
        <taxon>Ascomycota</taxon>
        <taxon>Pezizomycotina</taxon>
        <taxon>Sordariomycetes</taxon>
        <taxon>Sordariomycetidae</taxon>
        <taxon>Sordariales</taxon>
        <taxon>Lasiosphaeriaceae</taxon>
        <taxon>Cercophora</taxon>
    </lineage>
</organism>
<dbReference type="GO" id="GO:0046872">
    <property type="term" value="F:metal ion binding"/>
    <property type="evidence" value="ECO:0007669"/>
    <property type="project" value="UniProtKB-KW"/>
</dbReference>
<comment type="caution">
    <text evidence="8">The sequence shown here is derived from an EMBL/GenBank/DDBJ whole genome shotgun (WGS) entry which is preliminary data.</text>
</comment>
<dbReference type="FunFam" id="3.40.50.720:FF:000039">
    <property type="entry name" value="Alcohol dehydrogenase AdhP"/>
    <property type="match status" value="1"/>
</dbReference>
<protein>
    <submittedName>
        <fullName evidence="8">Chaperonin 10-like protein</fullName>
    </submittedName>
</protein>
<dbReference type="PANTHER" id="PTHR42940:SF8">
    <property type="entry name" value="VACUOLAR PROTEIN SORTING-ASSOCIATED PROTEIN 11"/>
    <property type="match status" value="1"/>
</dbReference>
<evidence type="ECO:0000256" key="4">
    <source>
        <dbReference type="ARBA" id="ARBA00022833"/>
    </source>
</evidence>
<dbReference type="SMART" id="SM00829">
    <property type="entry name" value="PKS_ER"/>
    <property type="match status" value="1"/>
</dbReference>
<keyword evidence="6" id="KW-0520">NAD</keyword>
<evidence type="ECO:0000313" key="9">
    <source>
        <dbReference type="Proteomes" id="UP001174936"/>
    </source>
</evidence>
<reference evidence="8" key="1">
    <citation type="submission" date="2023-06" db="EMBL/GenBank/DDBJ databases">
        <title>Genome-scale phylogeny and comparative genomics of the fungal order Sordariales.</title>
        <authorList>
            <consortium name="Lawrence Berkeley National Laboratory"/>
            <person name="Hensen N."/>
            <person name="Bonometti L."/>
            <person name="Westerberg I."/>
            <person name="Brannstrom I.O."/>
            <person name="Guillou S."/>
            <person name="Cros-Aarteil S."/>
            <person name="Calhoun S."/>
            <person name="Haridas S."/>
            <person name="Kuo A."/>
            <person name="Mondo S."/>
            <person name="Pangilinan J."/>
            <person name="Riley R."/>
            <person name="Labutti K."/>
            <person name="Andreopoulos B."/>
            <person name="Lipzen A."/>
            <person name="Chen C."/>
            <person name="Yanf M."/>
            <person name="Daum C."/>
            <person name="Ng V."/>
            <person name="Clum A."/>
            <person name="Steindorff A."/>
            <person name="Ohm R."/>
            <person name="Martin F."/>
            <person name="Silar P."/>
            <person name="Natvig D."/>
            <person name="Lalanne C."/>
            <person name="Gautier V."/>
            <person name="Ament-Velasquez S.L."/>
            <person name="Kruys A."/>
            <person name="Hutchinson M.I."/>
            <person name="Powell A.J."/>
            <person name="Barry K."/>
            <person name="Miller A.N."/>
            <person name="Grigoriev I.V."/>
            <person name="Debuchy R."/>
            <person name="Gladieux P."/>
            <person name="Thoren M.H."/>
            <person name="Johannesson H."/>
        </authorList>
    </citation>
    <scope>NUCLEOTIDE SEQUENCE</scope>
    <source>
        <strain evidence="8">SMH2532-1</strain>
    </source>
</reference>
<dbReference type="AlphaFoldDB" id="A0AA40CPY6"/>
<evidence type="ECO:0000256" key="2">
    <source>
        <dbReference type="ARBA" id="ARBA00008072"/>
    </source>
</evidence>
<comment type="cofactor">
    <cofactor evidence="1">
        <name>Zn(2+)</name>
        <dbReference type="ChEBI" id="CHEBI:29105"/>
    </cofactor>
</comment>
<keyword evidence="3" id="KW-0479">Metal-binding</keyword>
<dbReference type="InterPro" id="IPR013154">
    <property type="entry name" value="ADH-like_N"/>
</dbReference>
<dbReference type="GO" id="GO:0004022">
    <property type="term" value="F:alcohol dehydrogenase (NAD+) activity"/>
    <property type="evidence" value="ECO:0007669"/>
    <property type="project" value="TreeGrafter"/>
</dbReference>
<dbReference type="EMBL" id="JAULSV010000004">
    <property type="protein sequence ID" value="KAK0646790.1"/>
    <property type="molecule type" value="Genomic_DNA"/>
</dbReference>
<proteinExistence type="inferred from homology"/>
<evidence type="ECO:0000259" key="7">
    <source>
        <dbReference type="SMART" id="SM00829"/>
    </source>
</evidence>
<dbReference type="Proteomes" id="UP001174936">
    <property type="component" value="Unassembled WGS sequence"/>
</dbReference>
<dbReference type="SUPFAM" id="SSF50129">
    <property type="entry name" value="GroES-like"/>
    <property type="match status" value="1"/>
</dbReference>
<dbReference type="Gene3D" id="3.40.50.720">
    <property type="entry name" value="NAD(P)-binding Rossmann-like Domain"/>
    <property type="match status" value="1"/>
</dbReference>